<sequence>MLPKGAVGFDKVAQKGSSGGGAHTSNILVNGGEEALMVTATMDSNQIVVEEVWDLIAGYGREEIMGLLLVVPCEEECLGSGVQLGTVSGDNVVPLVSLPLNNIVGSPSDWFLHKVNKIQHIVGLTHGGCEDQFKALLIAIKASHSLETKSSFKKSMKLKRISWAINYDAKGGSSSRGKTKGRAS</sequence>
<dbReference type="AlphaFoldDB" id="A0A833XJU2"/>
<dbReference type="Gramene" id="Jr06_14030_p1">
    <property type="protein sequence ID" value="cds.Jr06_14030_p1"/>
    <property type="gene ID" value="Jr06_14030"/>
</dbReference>
<comment type="caution">
    <text evidence="1">The sequence shown here is derived from an EMBL/GenBank/DDBJ whole genome shotgun (WGS) entry which is preliminary data.</text>
</comment>
<dbReference type="EMBL" id="LIHL02000006">
    <property type="protein sequence ID" value="KAF5469001.1"/>
    <property type="molecule type" value="Genomic_DNA"/>
</dbReference>
<protein>
    <submittedName>
        <fullName evidence="1">Uncharacterized protein</fullName>
    </submittedName>
</protein>
<evidence type="ECO:0000313" key="2">
    <source>
        <dbReference type="Proteomes" id="UP000619265"/>
    </source>
</evidence>
<dbReference type="Proteomes" id="UP000619265">
    <property type="component" value="Unassembled WGS sequence"/>
</dbReference>
<name>A0A833XJU2_JUGRE</name>
<reference evidence="1" key="2">
    <citation type="submission" date="2020-03" db="EMBL/GenBank/DDBJ databases">
        <title>Walnut 2.0.</title>
        <authorList>
            <person name="Marrano A."/>
            <person name="Britton M."/>
            <person name="Zimin A.V."/>
            <person name="Zaini P.A."/>
            <person name="Workman R."/>
            <person name="Puiu D."/>
            <person name="Bianco L."/>
            <person name="Allen B.J."/>
            <person name="Troggio M."/>
            <person name="Leslie C.A."/>
            <person name="Timp W."/>
            <person name="Dendekar A."/>
            <person name="Salzberg S.L."/>
            <person name="Neale D.B."/>
        </authorList>
    </citation>
    <scope>NUCLEOTIDE SEQUENCE</scope>
    <source>
        <tissue evidence="1">Leaves</tissue>
    </source>
</reference>
<accession>A0A833XJU2</accession>
<gene>
    <name evidence="1" type="ORF">F2P56_013106</name>
</gene>
<organism evidence="1 2">
    <name type="scientific">Juglans regia</name>
    <name type="common">English walnut</name>
    <dbReference type="NCBI Taxonomy" id="51240"/>
    <lineage>
        <taxon>Eukaryota</taxon>
        <taxon>Viridiplantae</taxon>
        <taxon>Streptophyta</taxon>
        <taxon>Embryophyta</taxon>
        <taxon>Tracheophyta</taxon>
        <taxon>Spermatophyta</taxon>
        <taxon>Magnoliopsida</taxon>
        <taxon>eudicotyledons</taxon>
        <taxon>Gunneridae</taxon>
        <taxon>Pentapetalae</taxon>
        <taxon>rosids</taxon>
        <taxon>fabids</taxon>
        <taxon>Fagales</taxon>
        <taxon>Juglandaceae</taxon>
        <taxon>Juglans</taxon>
    </lineage>
</organism>
<proteinExistence type="predicted"/>
<evidence type="ECO:0000313" key="1">
    <source>
        <dbReference type="EMBL" id="KAF5469001.1"/>
    </source>
</evidence>
<reference evidence="1" key="1">
    <citation type="submission" date="2015-10" db="EMBL/GenBank/DDBJ databases">
        <authorList>
            <person name="Martinez-Garcia P.J."/>
            <person name="Crepeau M.W."/>
            <person name="Puiu D."/>
            <person name="Gonzalez-Ibeas D."/>
            <person name="Whalen J."/>
            <person name="Stevens K."/>
            <person name="Paul R."/>
            <person name="Butterfield T."/>
            <person name="Britton M."/>
            <person name="Reagan R."/>
            <person name="Chakraborty S."/>
            <person name="Walawage S.L."/>
            <person name="Vasquez-Gross H.A."/>
            <person name="Cardeno C."/>
            <person name="Famula R."/>
            <person name="Pratt K."/>
            <person name="Kuruganti S."/>
            <person name="Aradhya M.K."/>
            <person name="Leslie C.A."/>
            <person name="Dandekar A.M."/>
            <person name="Salzberg S.L."/>
            <person name="Wegrzyn J.L."/>
            <person name="Langley C.H."/>
            <person name="Neale D.B."/>
        </authorList>
    </citation>
    <scope>NUCLEOTIDE SEQUENCE</scope>
    <source>
        <tissue evidence="1">Leaves</tissue>
    </source>
</reference>